<accession>A0AAF0TVS4</accession>
<organism evidence="2 3">
    <name type="scientific">Solanum verrucosum</name>
    <dbReference type="NCBI Taxonomy" id="315347"/>
    <lineage>
        <taxon>Eukaryota</taxon>
        <taxon>Viridiplantae</taxon>
        <taxon>Streptophyta</taxon>
        <taxon>Embryophyta</taxon>
        <taxon>Tracheophyta</taxon>
        <taxon>Spermatophyta</taxon>
        <taxon>Magnoliopsida</taxon>
        <taxon>eudicotyledons</taxon>
        <taxon>Gunneridae</taxon>
        <taxon>Pentapetalae</taxon>
        <taxon>asterids</taxon>
        <taxon>lamiids</taxon>
        <taxon>Solanales</taxon>
        <taxon>Solanaceae</taxon>
        <taxon>Solanoideae</taxon>
        <taxon>Solaneae</taxon>
        <taxon>Solanum</taxon>
    </lineage>
</organism>
<keyword evidence="1" id="KW-0812">Transmembrane</keyword>
<name>A0AAF0TVS4_SOLVR</name>
<dbReference type="PANTHER" id="PTHR34456">
    <property type="entry name" value="MITOVIRUS RNA-DEPENDENT RNA POLYMERASE"/>
    <property type="match status" value="1"/>
</dbReference>
<evidence type="ECO:0000313" key="2">
    <source>
        <dbReference type="EMBL" id="WMV28045.1"/>
    </source>
</evidence>
<dbReference type="AlphaFoldDB" id="A0AAF0TVS4"/>
<gene>
    <name evidence="2" type="ORF">MTR67_021430</name>
</gene>
<feature type="transmembrane region" description="Helical" evidence="1">
    <location>
        <begin position="46"/>
        <end position="79"/>
    </location>
</feature>
<protein>
    <submittedName>
        <fullName evidence="2">Uncharacterized protein</fullName>
    </submittedName>
</protein>
<keyword evidence="1" id="KW-0472">Membrane</keyword>
<proteinExistence type="predicted"/>
<keyword evidence="3" id="KW-1185">Reference proteome</keyword>
<dbReference type="EMBL" id="CP133616">
    <property type="protein sequence ID" value="WMV28045.1"/>
    <property type="molecule type" value="Genomic_DNA"/>
</dbReference>
<evidence type="ECO:0000256" key="1">
    <source>
        <dbReference type="SAM" id="Phobius"/>
    </source>
</evidence>
<dbReference type="InterPro" id="IPR008686">
    <property type="entry name" value="RNA_pol_mitovir"/>
</dbReference>
<dbReference type="Proteomes" id="UP001234989">
    <property type="component" value="Chromosome 5"/>
</dbReference>
<sequence>MKVLTNISIDGTFDQERPLLRFKSKRKRQTFSFDLKLAADRWPLSVIYSLISCIFVSTLTSSIINNLLGLNTFLVCSYLRDHLAKRQTIYEITW</sequence>
<keyword evidence="1" id="KW-1133">Transmembrane helix</keyword>
<evidence type="ECO:0000313" key="3">
    <source>
        <dbReference type="Proteomes" id="UP001234989"/>
    </source>
</evidence>
<reference evidence="2" key="1">
    <citation type="submission" date="2023-08" db="EMBL/GenBank/DDBJ databases">
        <title>A de novo genome assembly of Solanum verrucosum Schlechtendal, a Mexican diploid species geographically isolated from the other diploid A-genome species in potato relatives.</title>
        <authorList>
            <person name="Hosaka K."/>
        </authorList>
    </citation>
    <scope>NUCLEOTIDE SEQUENCE</scope>
    <source>
        <tissue evidence="2">Young leaves</tissue>
    </source>
</reference>
<dbReference type="PANTHER" id="PTHR34456:SF13">
    <property type="entry name" value="REVERSE TRANSCRIPTASE DOMAIN-CONTAINING PROTEIN"/>
    <property type="match status" value="1"/>
</dbReference>
<dbReference type="Pfam" id="PF05919">
    <property type="entry name" value="Mitovir_RNA_pol"/>
    <property type="match status" value="1"/>
</dbReference>